<feature type="region of interest" description="Disordered" evidence="1">
    <location>
        <begin position="202"/>
        <end position="221"/>
    </location>
</feature>
<keyword evidence="4" id="KW-1185">Reference proteome</keyword>
<dbReference type="InterPro" id="IPR036047">
    <property type="entry name" value="F-box-like_dom_sf"/>
</dbReference>
<dbReference type="PANTHER" id="PTHR44586">
    <property type="entry name" value="F-BOX DOMAIN CONTAINING PROTEIN, EXPRESSED"/>
    <property type="match status" value="1"/>
</dbReference>
<evidence type="ECO:0000256" key="1">
    <source>
        <dbReference type="SAM" id="MobiDB-lite"/>
    </source>
</evidence>
<dbReference type="PANTHER" id="PTHR44586:SF23">
    <property type="entry name" value="F-BOX DOMAIN-CONTAINING PROTEIN"/>
    <property type="match status" value="1"/>
</dbReference>
<evidence type="ECO:0000313" key="3">
    <source>
        <dbReference type="EMBL" id="GJN04466.1"/>
    </source>
</evidence>
<dbReference type="AlphaFoldDB" id="A0AAV5D201"/>
<accession>A0AAV5D201</accession>
<organism evidence="3 4">
    <name type="scientific">Eleusine coracana subsp. coracana</name>
    <dbReference type="NCBI Taxonomy" id="191504"/>
    <lineage>
        <taxon>Eukaryota</taxon>
        <taxon>Viridiplantae</taxon>
        <taxon>Streptophyta</taxon>
        <taxon>Embryophyta</taxon>
        <taxon>Tracheophyta</taxon>
        <taxon>Spermatophyta</taxon>
        <taxon>Magnoliopsida</taxon>
        <taxon>Liliopsida</taxon>
        <taxon>Poales</taxon>
        <taxon>Poaceae</taxon>
        <taxon>PACMAD clade</taxon>
        <taxon>Chloridoideae</taxon>
        <taxon>Cynodonteae</taxon>
        <taxon>Eleusininae</taxon>
        <taxon>Eleusine</taxon>
    </lineage>
</organism>
<feature type="domain" description="KIB1-4 beta-propeller" evidence="2">
    <location>
        <begin position="110"/>
        <end position="405"/>
    </location>
</feature>
<dbReference type="Pfam" id="PF03478">
    <property type="entry name" value="Beta-prop_KIB1-4"/>
    <property type="match status" value="1"/>
</dbReference>
<gene>
    <name evidence="3" type="primary">ga22016</name>
    <name evidence="3" type="ORF">PR202_ga22016</name>
</gene>
<proteinExistence type="predicted"/>
<evidence type="ECO:0000313" key="4">
    <source>
        <dbReference type="Proteomes" id="UP001054889"/>
    </source>
</evidence>
<dbReference type="InterPro" id="IPR005174">
    <property type="entry name" value="KIB1-4_b-propeller"/>
</dbReference>
<reference evidence="3" key="1">
    <citation type="journal article" date="2018" name="DNA Res.">
        <title>Multiple hybrid de novo genome assembly of finger millet, an orphan allotetraploid crop.</title>
        <authorList>
            <person name="Hatakeyama M."/>
            <person name="Aluri S."/>
            <person name="Balachadran M.T."/>
            <person name="Sivarajan S.R."/>
            <person name="Patrignani A."/>
            <person name="Gruter S."/>
            <person name="Poveda L."/>
            <person name="Shimizu-Inatsugi R."/>
            <person name="Baeten J."/>
            <person name="Francoijs K.J."/>
            <person name="Nataraja K.N."/>
            <person name="Reddy Y.A.N."/>
            <person name="Phadnis S."/>
            <person name="Ravikumar R.L."/>
            <person name="Schlapbach R."/>
            <person name="Sreeman S.M."/>
            <person name="Shimizu K.K."/>
        </authorList>
    </citation>
    <scope>NUCLEOTIDE SEQUENCE</scope>
</reference>
<reference evidence="3" key="2">
    <citation type="submission" date="2021-12" db="EMBL/GenBank/DDBJ databases">
        <title>Resequencing data analysis of finger millet.</title>
        <authorList>
            <person name="Hatakeyama M."/>
            <person name="Aluri S."/>
            <person name="Balachadran M.T."/>
            <person name="Sivarajan S.R."/>
            <person name="Poveda L."/>
            <person name="Shimizu-Inatsugi R."/>
            <person name="Schlapbach R."/>
            <person name="Sreeman S.M."/>
            <person name="Shimizu K.K."/>
        </authorList>
    </citation>
    <scope>NUCLEOTIDE SEQUENCE</scope>
</reference>
<dbReference type="EMBL" id="BQKI01000011">
    <property type="protein sequence ID" value="GJN04466.1"/>
    <property type="molecule type" value="Genomic_DNA"/>
</dbReference>
<name>A0AAV5D201_ELECO</name>
<comment type="caution">
    <text evidence="3">The sequence shown here is derived from an EMBL/GenBank/DDBJ whole genome shotgun (WGS) entry which is preliminary data.</text>
</comment>
<sequence>MGDQGFDELSIIVNVDFSNNRLYPYLSKGLPERRHPWNLLSPTLLPEDFLVTVMGELDIPDLIRTGAVCAPWHSAYATFRRLRLPSPRQPLLYSCDAPGSLAARLYCPSTGANFRIPFPQLGGLSPIGSAHGWLVVADEVGNLHLTNPLTSGRVALPPITTLRGIEDGTTFDEDGNLAYNFHQNPGDPTLLAPILGMRRRIAHTTGPSSPAPPPPPPGDERWTWIPPGDGVTGLRQRQSYCNAVYNDKDGLFYVVHFHDSIYALDLKGPSPVVKMIIPELRLGGQPYRYLVHAPCGDLLQVLRFRKEHELPTLLEFPPDVDDYDPSVELRTGELQLYRVDSCEQRLVKLEEGLGDHALFLGFNESLCLPVTEFPGLKPNCAYIMDDSPEFMNCFKRCKKEIGVWDIEKQSL</sequence>
<dbReference type="Proteomes" id="UP001054889">
    <property type="component" value="Unassembled WGS sequence"/>
</dbReference>
<evidence type="ECO:0000259" key="2">
    <source>
        <dbReference type="Pfam" id="PF03478"/>
    </source>
</evidence>
<dbReference type="SUPFAM" id="SSF81383">
    <property type="entry name" value="F-box domain"/>
    <property type="match status" value="1"/>
</dbReference>
<dbReference type="CDD" id="cd09917">
    <property type="entry name" value="F-box_SF"/>
    <property type="match status" value="1"/>
</dbReference>
<protein>
    <recommendedName>
        <fullName evidence="2">KIB1-4 beta-propeller domain-containing protein</fullName>
    </recommendedName>
</protein>